<evidence type="ECO:0000313" key="3">
    <source>
        <dbReference type="Proteomes" id="UP000799538"/>
    </source>
</evidence>
<feature type="compositionally biased region" description="Acidic residues" evidence="1">
    <location>
        <begin position="452"/>
        <end position="473"/>
    </location>
</feature>
<dbReference type="Proteomes" id="UP000799538">
    <property type="component" value="Unassembled WGS sequence"/>
</dbReference>
<feature type="compositionally biased region" description="Low complexity" evidence="1">
    <location>
        <begin position="169"/>
        <end position="180"/>
    </location>
</feature>
<sequence length="473" mass="51352">MLFTYVSSTRLFASRSCVIRHSHFYFPPFTNLLLTKVVGPTRPDIDMASTSDSDDTPIAPRKKTTEAASSNNKTTPSVPKTGTSKTTMAQKTPSASNKGKRKKVAEEEPDENEEPATAPKKVRNSQTTQKTTASIKRQTATPATKTNDAATKAPTPTSKGKTSTAAVRSLASKSSTAAAKVRSLKSMPATAPGKVSTPAAKTTATPSGAVTTAKKTPAATAKKAQVAEESDDEAAFIKAISGKRRSAVKTTPAPTKKRGKAVLVESSEESACDAGDDGEEYKDEDGDQNMQMVVYKSRTTIRGTARKRKAPSKPPIAKQPIPKSYAECNEADKALIDMRDAGEDWDTITARYGEISGLHTDCKSTLPNRYNRMKTNFVTINDEDAIVLFQAKIEVDKQMADELWGRVAEKVEEMGGMLYTPDALFRNWKRLCLAGDPIAVKSRQGQLNTQQTDEEKEDEAQTEVEQIDDDEMH</sequence>
<feature type="compositionally biased region" description="Acidic residues" evidence="1">
    <location>
        <begin position="266"/>
        <end position="284"/>
    </location>
</feature>
<organism evidence="2 3">
    <name type="scientific">Elsinoe ampelina</name>
    <dbReference type="NCBI Taxonomy" id="302913"/>
    <lineage>
        <taxon>Eukaryota</taxon>
        <taxon>Fungi</taxon>
        <taxon>Dikarya</taxon>
        <taxon>Ascomycota</taxon>
        <taxon>Pezizomycotina</taxon>
        <taxon>Dothideomycetes</taxon>
        <taxon>Dothideomycetidae</taxon>
        <taxon>Myriangiales</taxon>
        <taxon>Elsinoaceae</taxon>
        <taxon>Elsinoe</taxon>
    </lineage>
</organism>
<protein>
    <submittedName>
        <fullName evidence="2">Uncharacterized protein</fullName>
    </submittedName>
</protein>
<evidence type="ECO:0000256" key="1">
    <source>
        <dbReference type="SAM" id="MobiDB-lite"/>
    </source>
</evidence>
<feature type="compositionally biased region" description="Low complexity" evidence="1">
    <location>
        <begin position="196"/>
        <end position="224"/>
    </location>
</feature>
<feature type="region of interest" description="Disordered" evidence="1">
    <location>
        <begin position="45"/>
        <end position="284"/>
    </location>
</feature>
<dbReference type="EMBL" id="ML992516">
    <property type="protein sequence ID" value="KAF2219586.1"/>
    <property type="molecule type" value="Genomic_DNA"/>
</dbReference>
<dbReference type="AlphaFoldDB" id="A0A6A6G1H2"/>
<reference evidence="3" key="1">
    <citation type="journal article" date="2020" name="Stud. Mycol.">
        <title>101 Dothideomycetes genomes: A test case for predicting lifestyles and emergence of pathogens.</title>
        <authorList>
            <person name="Haridas S."/>
            <person name="Albert R."/>
            <person name="Binder M."/>
            <person name="Bloem J."/>
            <person name="LaButti K."/>
            <person name="Salamov A."/>
            <person name="Andreopoulos B."/>
            <person name="Baker S."/>
            <person name="Barry K."/>
            <person name="Bills G."/>
            <person name="Bluhm B."/>
            <person name="Cannon C."/>
            <person name="Castanera R."/>
            <person name="Culley D."/>
            <person name="Daum C."/>
            <person name="Ezra D."/>
            <person name="Gonzalez J."/>
            <person name="Henrissat B."/>
            <person name="Kuo A."/>
            <person name="Liang C."/>
            <person name="Lipzen A."/>
            <person name="Lutzoni F."/>
            <person name="Magnuson J."/>
            <person name="Mondo S."/>
            <person name="Nolan M."/>
            <person name="Ohm R."/>
            <person name="Pangilinan J."/>
            <person name="Park H.-J."/>
            <person name="Ramirez L."/>
            <person name="Alfaro M."/>
            <person name="Sun H."/>
            <person name="Tritt A."/>
            <person name="Yoshinaga Y."/>
            <person name="Zwiers L.-H."/>
            <person name="Turgeon B."/>
            <person name="Goodwin S."/>
            <person name="Spatafora J."/>
            <person name="Crous P."/>
            <person name="Grigoriev I."/>
        </authorList>
    </citation>
    <scope>NUCLEOTIDE SEQUENCE [LARGE SCALE GENOMIC DNA]</scope>
    <source>
        <strain evidence="3">CECT 20119</strain>
    </source>
</reference>
<keyword evidence="3" id="KW-1185">Reference proteome</keyword>
<name>A0A6A6G1H2_9PEZI</name>
<gene>
    <name evidence="2" type="ORF">BDZ85DRAFT_268682</name>
</gene>
<feature type="compositionally biased region" description="Polar residues" evidence="1">
    <location>
        <begin position="124"/>
        <end position="166"/>
    </location>
</feature>
<proteinExistence type="predicted"/>
<accession>A0A6A6G1H2</accession>
<evidence type="ECO:0000313" key="2">
    <source>
        <dbReference type="EMBL" id="KAF2219586.1"/>
    </source>
</evidence>
<feature type="region of interest" description="Disordered" evidence="1">
    <location>
        <begin position="443"/>
        <end position="473"/>
    </location>
</feature>
<dbReference type="OrthoDB" id="5375264at2759"/>
<feature type="compositionally biased region" description="Polar residues" evidence="1">
    <location>
        <begin position="66"/>
        <end position="97"/>
    </location>
</feature>